<evidence type="ECO:0000256" key="1">
    <source>
        <dbReference type="SAM" id="Phobius"/>
    </source>
</evidence>
<organism evidence="2">
    <name type="scientific">Trypanosoma vivax (strain Y486)</name>
    <dbReference type="NCBI Taxonomy" id="1055687"/>
    <lineage>
        <taxon>Eukaryota</taxon>
        <taxon>Discoba</taxon>
        <taxon>Euglenozoa</taxon>
        <taxon>Kinetoplastea</taxon>
        <taxon>Metakinetoplastina</taxon>
        <taxon>Trypanosomatida</taxon>
        <taxon>Trypanosomatidae</taxon>
        <taxon>Trypanosoma</taxon>
        <taxon>Duttonella</taxon>
    </lineage>
</organism>
<name>G0U131_TRYVY</name>
<proteinExistence type="predicted"/>
<dbReference type="AlphaFoldDB" id="G0U131"/>
<protein>
    <submittedName>
        <fullName evidence="2">Uncharacterized protein</fullName>
    </submittedName>
</protein>
<feature type="transmembrane region" description="Helical" evidence="1">
    <location>
        <begin position="67"/>
        <end position="88"/>
    </location>
</feature>
<gene>
    <name evidence="2" type="ORF">TVY486_0803940</name>
</gene>
<evidence type="ECO:0000313" key="2">
    <source>
        <dbReference type="EMBL" id="CCC49786.1"/>
    </source>
</evidence>
<keyword evidence="1" id="KW-0472">Membrane</keyword>
<keyword evidence="1" id="KW-1133">Transmembrane helix</keyword>
<accession>G0U131</accession>
<reference evidence="2" key="1">
    <citation type="journal article" date="2012" name="Proc. Natl. Acad. Sci. U.S.A.">
        <title>Antigenic diversity is generated by distinct evolutionary mechanisms in African trypanosome species.</title>
        <authorList>
            <person name="Jackson A.P."/>
            <person name="Berry A."/>
            <person name="Aslett M."/>
            <person name="Allison H.C."/>
            <person name="Burton P."/>
            <person name="Vavrova-Anderson J."/>
            <person name="Brown R."/>
            <person name="Browne H."/>
            <person name="Corton N."/>
            <person name="Hauser H."/>
            <person name="Gamble J."/>
            <person name="Gilderthorp R."/>
            <person name="Marcello L."/>
            <person name="McQuillan J."/>
            <person name="Otto T.D."/>
            <person name="Quail M.A."/>
            <person name="Sanders M.J."/>
            <person name="van Tonder A."/>
            <person name="Ginger M.L."/>
            <person name="Field M.C."/>
            <person name="Barry J.D."/>
            <person name="Hertz-Fowler C."/>
            <person name="Berriman M."/>
        </authorList>
    </citation>
    <scope>NUCLEOTIDE SEQUENCE</scope>
    <source>
        <strain evidence="2">Y486</strain>
    </source>
</reference>
<dbReference type="EMBL" id="HE573024">
    <property type="protein sequence ID" value="CCC49786.1"/>
    <property type="molecule type" value="Genomic_DNA"/>
</dbReference>
<feature type="transmembrane region" description="Helical" evidence="1">
    <location>
        <begin position="28"/>
        <end position="46"/>
    </location>
</feature>
<keyword evidence="1" id="KW-0812">Transmembrane</keyword>
<dbReference type="VEuPathDB" id="TriTrypDB:TvY486_0803940"/>
<sequence length="101" mass="11457">MLLTYDIGQAYLHTRVRAPATGEQSKRLFSASAIVVPVVFTNCKTLRMIMGYFIRLCTANIRIFSSYLSFGFSLTPLLCLSGCMYVYICLYKISPFPYSQL</sequence>